<gene>
    <name evidence="1" type="ORF">ACFYU5_20825</name>
</gene>
<comment type="caution">
    <text evidence="1">The sequence shown here is derived from an EMBL/GenBank/DDBJ whole genome shotgun (WGS) entry which is preliminary data.</text>
</comment>
<proteinExistence type="predicted"/>
<name>A0ABW6P6R6_9NOCA</name>
<reference evidence="1 2" key="1">
    <citation type="submission" date="2024-10" db="EMBL/GenBank/DDBJ databases">
        <title>The Natural Products Discovery Center: Release of the First 8490 Sequenced Strains for Exploring Actinobacteria Biosynthetic Diversity.</title>
        <authorList>
            <person name="Kalkreuter E."/>
            <person name="Kautsar S.A."/>
            <person name="Yang D."/>
            <person name="Bader C.D."/>
            <person name="Teijaro C.N."/>
            <person name="Fluegel L."/>
            <person name="Davis C.M."/>
            <person name="Simpson J.R."/>
            <person name="Lauterbach L."/>
            <person name="Steele A.D."/>
            <person name="Gui C."/>
            <person name="Meng S."/>
            <person name="Li G."/>
            <person name="Viehrig K."/>
            <person name="Ye F."/>
            <person name="Su P."/>
            <person name="Kiefer A.F."/>
            <person name="Nichols A."/>
            <person name="Cepeda A.J."/>
            <person name="Yan W."/>
            <person name="Fan B."/>
            <person name="Jiang Y."/>
            <person name="Adhikari A."/>
            <person name="Zheng C.-J."/>
            <person name="Schuster L."/>
            <person name="Cowan T.M."/>
            <person name="Smanski M.J."/>
            <person name="Chevrette M.G."/>
            <person name="De Carvalho L.P.S."/>
            <person name="Shen B."/>
        </authorList>
    </citation>
    <scope>NUCLEOTIDE SEQUENCE [LARGE SCALE GENOMIC DNA]</scope>
    <source>
        <strain evidence="1 2">NPDC004119</strain>
    </source>
</reference>
<evidence type="ECO:0000313" key="2">
    <source>
        <dbReference type="Proteomes" id="UP001601442"/>
    </source>
</evidence>
<dbReference type="Proteomes" id="UP001601442">
    <property type="component" value="Unassembled WGS sequence"/>
</dbReference>
<sequence>MPKNLKLRQRREATPSRVVPGREMGRAELADAVNEYIWRIKGERRELDAHAIARYERGVVRWPNDEYREAFRAVLHATDAELGFAPARKRRTRASENGLSVNLFSPFDLETVPVDYLRGVGSVCRVGWSDVDKVKAATQVAASSENLHGGGSASSVAGEHLRRFAPLLTGQADPATRRALFEAVGNLSGVAAFSAFDIADYGEAEYRFRFALWCADSAGSWELRASTLADMARKVAYVGSADDALSLIELAQVRSDRLSATARAMLTALRAQFLAAVGRHGAALSEVARADEHFAERTPASDAPWLCYYDEAEHMGSTGKALIPVAEARGRIELAAPRIQRAVQLQREAYPRSRTFSLTRLATITMRLGDPREAAAIGLRAADNAKLFRSNRIHDELTSLAEAARAHRRIDDVAELRHVITSCPKPV</sequence>
<protein>
    <submittedName>
        <fullName evidence="1">XRE family transcriptional regulator</fullName>
    </submittedName>
</protein>
<dbReference type="EMBL" id="JBIAMT010000003">
    <property type="protein sequence ID" value="MFF0498863.1"/>
    <property type="molecule type" value="Genomic_DNA"/>
</dbReference>
<evidence type="ECO:0000313" key="1">
    <source>
        <dbReference type="EMBL" id="MFF0498863.1"/>
    </source>
</evidence>
<dbReference type="RefSeq" id="WP_387396664.1">
    <property type="nucleotide sequence ID" value="NZ_JBIAMT010000003.1"/>
</dbReference>
<accession>A0ABW6P6R6</accession>
<keyword evidence="2" id="KW-1185">Reference proteome</keyword>
<organism evidence="1 2">
    <name type="scientific">Nocardia aobensis</name>
    <dbReference type="NCBI Taxonomy" id="257277"/>
    <lineage>
        <taxon>Bacteria</taxon>
        <taxon>Bacillati</taxon>
        <taxon>Actinomycetota</taxon>
        <taxon>Actinomycetes</taxon>
        <taxon>Mycobacteriales</taxon>
        <taxon>Nocardiaceae</taxon>
        <taxon>Nocardia</taxon>
    </lineage>
</organism>